<dbReference type="GO" id="GO:0003723">
    <property type="term" value="F:RNA binding"/>
    <property type="evidence" value="ECO:0007669"/>
    <property type="project" value="UniProtKB-KW"/>
</dbReference>
<dbReference type="GO" id="GO:0015074">
    <property type="term" value="P:DNA integration"/>
    <property type="evidence" value="ECO:0007669"/>
    <property type="project" value="InterPro"/>
</dbReference>
<keyword evidence="4" id="KW-1185">Reference proteome</keyword>
<dbReference type="InterPro" id="IPR056924">
    <property type="entry name" value="SH3_Tf2-1"/>
</dbReference>
<dbReference type="InterPro" id="IPR036397">
    <property type="entry name" value="RNaseH_sf"/>
</dbReference>
<name>A0A9Q3C9J9_9BASI</name>
<dbReference type="Gene3D" id="3.30.420.10">
    <property type="entry name" value="Ribonuclease H-like superfamily/Ribonuclease H"/>
    <property type="match status" value="1"/>
</dbReference>
<proteinExistence type="predicted"/>
<dbReference type="GO" id="GO:0003824">
    <property type="term" value="F:catalytic activity"/>
    <property type="evidence" value="ECO:0007669"/>
    <property type="project" value="UniProtKB-KW"/>
</dbReference>
<gene>
    <name evidence="3" type="ORF">O181_019464</name>
</gene>
<dbReference type="Pfam" id="PF24626">
    <property type="entry name" value="SH3_Tf2-1"/>
    <property type="match status" value="1"/>
</dbReference>
<dbReference type="InterPro" id="IPR001584">
    <property type="entry name" value="Integrase_cat-core"/>
</dbReference>
<evidence type="ECO:0000313" key="3">
    <source>
        <dbReference type="EMBL" id="MBW0479749.1"/>
    </source>
</evidence>
<keyword evidence="1" id="KW-0694">RNA-binding</keyword>
<dbReference type="Proteomes" id="UP000765509">
    <property type="component" value="Unassembled WGS sequence"/>
</dbReference>
<comment type="caution">
    <text evidence="3">The sequence shown here is derived from an EMBL/GenBank/DDBJ whole genome shotgun (WGS) entry which is preliminary data.</text>
</comment>
<dbReference type="PROSITE" id="PS50994">
    <property type="entry name" value="INTEGRASE"/>
    <property type="match status" value="1"/>
</dbReference>
<dbReference type="AlphaFoldDB" id="A0A9Q3C9J9"/>
<dbReference type="EMBL" id="AVOT02005702">
    <property type="protein sequence ID" value="MBW0479749.1"/>
    <property type="molecule type" value="Genomic_DNA"/>
</dbReference>
<dbReference type="GO" id="GO:0005634">
    <property type="term" value="C:nucleus"/>
    <property type="evidence" value="ECO:0007669"/>
    <property type="project" value="UniProtKB-ARBA"/>
</dbReference>
<reference evidence="3" key="1">
    <citation type="submission" date="2021-03" db="EMBL/GenBank/DDBJ databases">
        <title>Draft genome sequence of rust myrtle Austropuccinia psidii MF-1, a brazilian biotype.</title>
        <authorList>
            <person name="Quecine M.C."/>
            <person name="Pachon D.M.R."/>
            <person name="Bonatelli M.L."/>
            <person name="Correr F.H."/>
            <person name="Franceschini L.M."/>
            <person name="Leite T.F."/>
            <person name="Margarido G.R.A."/>
            <person name="Almeida C.A."/>
            <person name="Ferrarezi J.A."/>
            <person name="Labate C.A."/>
        </authorList>
    </citation>
    <scope>NUCLEOTIDE SEQUENCE</scope>
    <source>
        <strain evidence="3">MF-1</strain>
    </source>
</reference>
<dbReference type="InterPro" id="IPR012337">
    <property type="entry name" value="RNaseH-like_sf"/>
</dbReference>
<dbReference type="OrthoDB" id="2505288at2759"/>
<dbReference type="PANTHER" id="PTHR37984">
    <property type="entry name" value="PROTEIN CBG26694"/>
    <property type="match status" value="1"/>
</dbReference>
<organism evidence="3 4">
    <name type="scientific">Austropuccinia psidii MF-1</name>
    <dbReference type="NCBI Taxonomy" id="1389203"/>
    <lineage>
        <taxon>Eukaryota</taxon>
        <taxon>Fungi</taxon>
        <taxon>Dikarya</taxon>
        <taxon>Basidiomycota</taxon>
        <taxon>Pucciniomycotina</taxon>
        <taxon>Pucciniomycetes</taxon>
        <taxon>Pucciniales</taxon>
        <taxon>Sphaerophragmiaceae</taxon>
        <taxon>Austropuccinia</taxon>
    </lineage>
</organism>
<accession>A0A9Q3C9J9</accession>
<dbReference type="PANTHER" id="PTHR37984:SF15">
    <property type="entry name" value="INTEGRASE CATALYTIC DOMAIN-CONTAINING PROTEIN"/>
    <property type="match status" value="1"/>
</dbReference>
<dbReference type="InterPro" id="IPR050951">
    <property type="entry name" value="Retrovirus_Pol_polyprotein"/>
</dbReference>
<evidence type="ECO:0000313" key="4">
    <source>
        <dbReference type="Proteomes" id="UP000765509"/>
    </source>
</evidence>
<evidence type="ECO:0000259" key="2">
    <source>
        <dbReference type="PROSITE" id="PS50994"/>
    </source>
</evidence>
<evidence type="ECO:0000256" key="1">
    <source>
        <dbReference type="ARBA" id="ARBA00022884"/>
    </source>
</evidence>
<sequence>MDLPPLFFNAFLEEKWDKEAEQEEIETVLKVVPPSYHQYLDVFSNFKAEKLPPHCACDHHIEMEGLLPPILKESFTTDPILSHFNTSLPPIVDTDVSAYALGAVLTQIFISSVFSKHCLPVSIFSDRGSLFVSSFWTNLFQQLKISRDLSASSHPETEGQTEWLKQILEQHIWMYFSYHRDDWNTWLPLAEFACNTVEHSSTKKSPFYIIYGANSSFDSIHISQDSPTGNLSMKLQSVWKVVKGELESAMIQFSKYTSRNRTITPDLQPGDKAWLPSKNIKTKRPTKKLSRRWFGPFEVLKKIGSPAYHLKLPLKCKSVYPAFLVSLLKPVKQ</sequence>
<feature type="domain" description="Integrase catalytic" evidence="2">
    <location>
        <begin position="49"/>
        <end position="214"/>
    </location>
</feature>
<dbReference type="InterPro" id="IPR041577">
    <property type="entry name" value="RT_RNaseH_2"/>
</dbReference>
<dbReference type="SUPFAM" id="SSF53098">
    <property type="entry name" value="Ribonuclease H-like"/>
    <property type="match status" value="1"/>
</dbReference>
<dbReference type="Pfam" id="PF17919">
    <property type="entry name" value="RT_RNaseH_2"/>
    <property type="match status" value="1"/>
</dbReference>
<protein>
    <recommendedName>
        <fullName evidence="2">Integrase catalytic domain-containing protein</fullName>
    </recommendedName>
</protein>